<evidence type="ECO:0000256" key="11">
    <source>
        <dbReference type="SAM" id="MobiDB-lite"/>
    </source>
</evidence>
<dbReference type="Gene3D" id="1.10.287.130">
    <property type="match status" value="1"/>
</dbReference>
<dbReference type="EC" id="2.7.13.3" evidence="3"/>
<evidence type="ECO:0000256" key="10">
    <source>
        <dbReference type="ARBA" id="ARBA00023136"/>
    </source>
</evidence>
<feature type="compositionally biased region" description="Low complexity" evidence="11">
    <location>
        <begin position="556"/>
        <end position="573"/>
    </location>
</feature>
<feature type="domain" description="Histidine kinase" evidence="13">
    <location>
        <begin position="275"/>
        <end position="486"/>
    </location>
</feature>
<dbReference type="AlphaFoldDB" id="A0A4Q7V395"/>
<dbReference type="Proteomes" id="UP000291591">
    <property type="component" value="Unassembled WGS sequence"/>
</dbReference>
<evidence type="ECO:0000313" key="15">
    <source>
        <dbReference type="EMBL" id="RZT88866.1"/>
    </source>
</evidence>
<feature type="region of interest" description="Disordered" evidence="11">
    <location>
        <begin position="539"/>
        <end position="573"/>
    </location>
</feature>
<comment type="catalytic activity">
    <reaction evidence="1">
        <text>ATP + protein L-histidine = ADP + protein N-phospho-L-histidine.</text>
        <dbReference type="EC" id="2.7.13.3"/>
    </reaction>
</comment>
<dbReference type="InterPro" id="IPR003660">
    <property type="entry name" value="HAMP_dom"/>
</dbReference>
<feature type="compositionally biased region" description="Gly residues" evidence="11">
    <location>
        <begin position="872"/>
        <end position="888"/>
    </location>
</feature>
<dbReference type="InterPro" id="IPR003594">
    <property type="entry name" value="HATPase_dom"/>
</dbReference>
<evidence type="ECO:0000256" key="9">
    <source>
        <dbReference type="ARBA" id="ARBA00023012"/>
    </source>
</evidence>
<feature type="transmembrane region" description="Helical" evidence="12">
    <location>
        <begin position="20"/>
        <end position="41"/>
    </location>
</feature>
<evidence type="ECO:0000256" key="12">
    <source>
        <dbReference type="SAM" id="Phobius"/>
    </source>
</evidence>
<keyword evidence="6 12" id="KW-0812">Transmembrane</keyword>
<feature type="compositionally biased region" description="Polar residues" evidence="11">
    <location>
        <begin position="106"/>
        <end position="120"/>
    </location>
</feature>
<reference evidence="15 16" key="1">
    <citation type="submission" date="2019-02" db="EMBL/GenBank/DDBJ databases">
        <title>Sequencing the genomes of 1000 actinobacteria strains.</title>
        <authorList>
            <person name="Klenk H.-P."/>
        </authorList>
    </citation>
    <scope>NUCLEOTIDE SEQUENCE [LARGE SCALE GENOMIC DNA]</scope>
    <source>
        <strain evidence="15 16">DSM 45779</strain>
    </source>
</reference>
<dbReference type="SMART" id="SM00304">
    <property type="entry name" value="HAMP"/>
    <property type="match status" value="1"/>
</dbReference>
<dbReference type="OrthoDB" id="9786919at2"/>
<evidence type="ECO:0000256" key="1">
    <source>
        <dbReference type="ARBA" id="ARBA00000085"/>
    </source>
</evidence>
<accession>A0A4Q7V395</accession>
<dbReference type="CDD" id="cd00075">
    <property type="entry name" value="HATPase"/>
    <property type="match status" value="1"/>
</dbReference>
<dbReference type="PROSITE" id="PS50109">
    <property type="entry name" value="HIS_KIN"/>
    <property type="match status" value="1"/>
</dbReference>
<dbReference type="RefSeq" id="WP_130292972.1">
    <property type="nucleotide sequence ID" value="NZ_SHKL01000001.1"/>
</dbReference>
<keyword evidence="10 12" id="KW-0472">Membrane</keyword>
<feature type="compositionally biased region" description="Pro residues" evidence="11">
    <location>
        <begin position="749"/>
        <end position="773"/>
    </location>
</feature>
<proteinExistence type="predicted"/>
<evidence type="ECO:0000256" key="2">
    <source>
        <dbReference type="ARBA" id="ARBA00004236"/>
    </source>
</evidence>
<dbReference type="EMBL" id="SHKL01000001">
    <property type="protein sequence ID" value="RZT88866.1"/>
    <property type="molecule type" value="Genomic_DNA"/>
</dbReference>
<dbReference type="InterPro" id="IPR036890">
    <property type="entry name" value="HATPase_C_sf"/>
</dbReference>
<evidence type="ECO:0000259" key="13">
    <source>
        <dbReference type="PROSITE" id="PS50109"/>
    </source>
</evidence>
<dbReference type="Pfam" id="PF00672">
    <property type="entry name" value="HAMP"/>
    <property type="match status" value="1"/>
</dbReference>
<organism evidence="15 16">
    <name type="scientific">Pseudonocardia sediminis</name>
    <dbReference type="NCBI Taxonomy" id="1397368"/>
    <lineage>
        <taxon>Bacteria</taxon>
        <taxon>Bacillati</taxon>
        <taxon>Actinomycetota</taxon>
        <taxon>Actinomycetes</taxon>
        <taxon>Pseudonocardiales</taxon>
        <taxon>Pseudonocardiaceae</taxon>
        <taxon>Pseudonocardia</taxon>
    </lineage>
</organism>
<dbReference type="SMART" id="SM00387">
    <property type="entry name" value="HATPase_c"/>
    <property type="match status" value="1"/>
</dbReference>
<dbReference type="PRINTS" id="PR00344">
    <property type="entry name" value="BCTRLSENSOR"/>
</dbReference>
<dbReference type="GO" id="GO:0000155">
    <property type="term" value="F:phosphorelay sensor kinase activity"/>
    <property type="evidence" value="ECO:0007669"/>
    <property type="project" value="InterPro"/>
</dbReference>
<dbReference type="InterPro" id="IPR004358">
    <property type="entry name" value="Sig_transdc_His_kin-like_C"/>
</dbReference>
<dbReference type="SMART" id="SM00388">
    <property type="entry name" value="HisKA"/>
    <property type="match status" value="1"/>
</dbReference>
<dbReference type="Pfam" id="PF02518">
    <property type="entry name" value="HATPase_c"/>
    <property type="match status" value="1"/>
</dbReference>
<feature type="transmembrane region" description="Helical" evidence="12">
    <location>
        <begin position="190"/>
        <end position="213"/>
    </location>
</feature>
<feature type="region of interest" description="Disordered" evidence="11">
    <location>
        <begin position="594"/>
        <end position="949"/>
    </location>
</feature>
<dbReference type="CDD" id="cd06225">
    <property type="entry name" value="HAMP"/>
    <property type="match status" value="1"/>
</dbReference>
<dbReference type="Pfam" id="PF00512">
    <property type="entry name" value="HisKA"/>
    <property type="match status" value="1"/>
</dbReference>
<keyword evidence="8 12" id="KW-1133">Transmembrane helix</keyword>
<dbReference type="PANTHER" id="PTHR45436:SF5">
    <property type="entry name" value="SENSOR HISTIDINE KINASE TRCS"/>
    <property type="match status" value="1"/>
</dbReference>
<keyword evidence="5" id="KW-0808">Transferase</keyword>
<dbReference type="PROSITE" id="PS50885">
    <property type="entry name" value="HAMP"/>
    <property type="match status" value="1"/>
</dbReference>
<feature type="region of interest" description="Disordered" evidence="11">
    <location>
        <begin position="95"/>
        <end position="120"/>
    </location>
</feature>
<dbReference type="InterPro" id="IPR036097">
    <property type="entry name" value="HisK_dim/P_sf"/>
</dbReference>
<dbReference type="PANTHER" id="PTHR45436">
    <property type="entry name" value="SENSOR HISTIDINE KINASE YKOH"/>
    <property type="match status" value="1"/>
</dbReference>
<feature type="compositionally biased region" description="Low complexity" evidence="11">
    <location>
        <begin position="739"/>
        <end position="748"/>
    </location>
</feature>
<dbReference type="InterPro" id="IPR003661">
    <property type="entry name" value="HisK_dim/P_dom"/>
</dbReference>
<keyword evidence="16" id="KW-1185">Reference proteome</keyword>
<evidence type="ECO:0000256" key="3">
    <source>
        <dbReference type="ARBA" id="ARBA00012438"/>
    </source>
</evidence>
<keyword evidence="7 15" id="KW-0418">Kinase</keyword>
<dbReference type="SUPFAM" id="SSF47384">
    <property type="entry name" value="Homodimeric domain of signal transducing histidine kinase"/>
    <property type="match status" value="1"/>
</dbReference>
<feature type="domain" description="HAMP" evidence="14">
    <location>
        <begin position="214"/>
        <end position="267"/>
    </location>
</feature>
<comment type="subcellular location">
    <subcellularLocation>
        <location evidence="2">Cell membrane</location>
    </subcellularLocation>
</comment>
<dbReference type="InterPro" id="IPR050428">
    <property type="entry name" value="TCS_sensor_his_kinase"/>
</dbReference>
<dbReference type="SUPFAM" id="SSF55874">
    <property type="entry name" value="ATPase domain of HSP90 chaperone/DNA topoisomerase II/histidine kinase"/>
    <property type="match status" value="1"/>
</dbReference>
<gene>
    <name evidence="15" type="ORF">EV383_5819</name>
</gene>
<feature type="region of interest" description="Disordered" evidence="11">
    <location>
        <begin position="484"/>
        <end position="514"/>
    </location>
</feature>
<evidence type="ECO:0000256" key="6">
    <source>
        <dbReference type="ARBA" id="ARBA00022692"/>
    </source>
</evidence>
<dbReference type="SUPFAM" id="SSF158472">
    <property type="entry name" value="HAMP domain-like"/>
    <property type="match status" value="1"/>
</dbReference>
<evidence type="ECO:0000259" key="14">
    <source>
        <dbReference type="PROSITE" id="PS50885"/>
    </source>
</evidence>
<dbReference type="CDD" id="cd00082">
    <property type="entry name" value="HisKA"/>
    <property type="match status" value="1"/>
</dbReference>
<evidence type="ECO:0000313" key="16">
    <source>
        <dbReference type="Proteomes" id="UP000291591"/>
    </source>
</evidence>
<feature type="compositionally biased region" description="Basic and acidic residues" evidence="11">
    <location>
        <begin position="692"/>
        <end position="702"/>
    </location>
</feature>
<evidence type="ECO:0000256" key="4">
    <source>
        <dbReference type="ARBA" id="ARBA00022553"/>
    </source>
</evidence>
<protein>
    <recommendedName>
        <fullName evidence="3">histidine kinase</fullName>
        <ecNumber evidence="3">2.7.13.3</ecNumber>
    </recommendedName>
</protein>
<evidence type="ECO:0000256" key="5">
    <source>
        <dbReference type="ARBA" id="ARBA00022679"/>
    </source>
</evidence>
<dbReference type="Gene3D" id="6.10.340.10">
    <property type="match status" value="1"/>
</dbReference>
<comment type="caution">
    <text evidence="15">The sequence shown here is derived from an EMBL/GenBank/DDBJ whole genome shotgun (WGS) entry which is preliminary data.</text>
</comment>
<sequence>MNRALHWLRARMGVRVVSALAAAVAVAVVLVVAGISLVLLLDHQLRQSTESAAVSQAEVLGQRIAGNFTGSGDAKENSIDATGKRGDIVQVLTDYGDDSDDPDSRVGSNGPQSDVQVIGSSDTLDSQPRMVPWLLAPRETRVVPSTEIRLADGSTEEVTIVGKGVRATGRPITVLAAQPLKPVHQAVDTVSVMVSVGIPILVLITGFFTYLFAGRALRPVEAMRRRVAGLTDRDLDRRVPEPHTQDEVGRLARTMNQMLSRLQDSQATQRRFVADASHELRSPLATVSTGLELLGNGMGKDSADLATVQTLRGETGRLTKLVEGLLFLARADERGLAPRREEVDLDELVEGERVRPSADDSVSVTVSTEPVRVVGDRSQLVRVLRNLVDNARRHAGSTVAVSVRADGDLAVIDVDDDGCGVPEADRTRVFERFVRLDEARARGDGGSGLGLAIVAELVAAHGGTVSAGESERLGGARFRVTVPLSGSPGSLEVAEPTPAAGAGTDEPWTAPDTDRAADVPEHAWAPAALSAAGAATPAVATAEDRNGSDLFSPMVSAGTGDSTTAAPASAGPASVTSASAASASAASGQVTSSTSAWSAFREPEAGSPSTPSDTTAGAGTGSGTDVPAPTAADAGPVLFDDRPSGPLPRVPMGGRRRRPVEATSPTAGKPTAGKPTAGKPTAEDGTAGTSTRSDEVVARPDEASGATPVEAGADTPAVPPANGTPRAPRTTPPPPSTSPTPSTQQPSTQQPPVPGPPEPRSPISDPPTGPLPIRPNTVGSPADENATRPLPVVRSAGGGRAGTAVAPARRDAGTDGATRNGVTDGATRNGGTNGATRSGTAPNGVTRNGTPPRGLPSRNGGAYGATAPYGRNGAGSNGHGSNGHGLPNGNGFRRPNGRPQDPQDGPGRNGHQTNGHPTNGRARSDRPQNGHPRKGTDGADPRRDDTPES</sequence>
<dbReference type="InterPro" id="IPR005467">
    <property type="entry name" value="His_kinase_dom"/>
</dbReference>
<evidence type="ECO:0000256" key="7">
    <source>
        <dbReference type="ARBA" id="ARBA00022777"/>
    </source>
</evidence>
<dbReference type="GO" id="GO:0005886">
    <property type="term" value="C:plasma membrane"/>
    <property type="evidence" value="ECO:0007669"/>
    <property type="project" value="UniProtKB-SubCell"/>
</dbReference>
<evidence type="ECO:0000256" key="8">
    <source>
        <dbReference type="ARBA" id="ARBA00022989"/>
    </source>
</evidence>
<keyword evidence="4" id="KW-0597">Phosphoprotein</keyword>
<keyword evidence="9" id="KW-0902">Two-component regulatory system</keyword>
<feature type="compositionally biased region" description="Low complexity" evidence="11">
    <location>
        <begin position="823"/>
        <end position="841"/>
    </location>
</feature>
<dbReference type="Gene3D" id="3.30.565.10">
    <property type="entry name" value="Histidine kinase-like ATPase, C-terminal domain"/>
    <property type="match status" value="1"/>
</dbReference>
<feature type="compositionally biased region" description="Basic and acidic residues" evidence="11">
    <location>
        <begin position="922"/>
        <end position="949"/>
    </location>
</feature>
<name>A0A4Q7V395_PSEST</name>